<comment type="caution">
    <text evidence="1">The sequence shown here is derived from an EMBL/GenBank/DDBJ whole genome shotgun (WGS) entry which is preliminary data.</text>
</comment>
<accession>A0ABU9U260</accession>
<sequence>MINAIIDLYTKADIQTISNKLLRSSRWQQHHFTAMGSLQAHPLWLSFLAQYGVSELLSKTHNKGGELETLQLVLQPKKLQNPVRLSFVIKHNGTFIKSVKCVIDTLLLASNVYSSESVINNTTVIPKLPKSDPIVVSDLDNQLHPTTFHAIPSAICSLTSLTAQVLDTWWQIWQKNHLANFEDLYTKNATVVLAGNNEIQSKNALFDHHLALSQTLSRRYAQLETVQFDAHLNQAVVCWTLDGTFNTKHIRVRQQMLSIICITDNQISSEVMQFDTLALNQQFDL</sequence>
<dbReference type="SUPFAM" id="SSF54427">
    <property type="entry name" value="NTF2-like"/>
    <property type="match status" value="1"/>
</dbReference>
<proteinExistence type="predicted"/>
<dbReference type="Gene3D" id="3.10.450.50">
    <property type="match status" value="1"/>
</dbReference>
<dbReference type="InterPro" id="IPR032710">
    <property type="entry name" value="NTF2-like_dom_sf"/>
</dbReference>
<name>A0ABU9U260_9GAMM</name>
<keyword evidence="2" id="KW-1185">Reference proteome</keyword>
<dbReference type="RefSeq" id="WP_342883869.1">
    <property type="nucleotide sequence ID" value="NZ_JBBMQU010000015.1"/>
</dbReference>
<dbReference type="Proteomes" id="UP001388366">
    <property type="component" value="Unassembled WGS sequence"/>
</dbReference>
<organism evidence="1 2">
    <name type="scientific">Pseudoalteromonas neustonica</name>
    <dbReference type="NCBI Taxonomy" id="1840331"/>
    <lineage>
        <taxon>Bacteria</taxon>
        <taxon>Pseudomonadati</taxon>
        <taxon>Pseudomonadota</taxon>
        <taxon>Gammaproteobacteria</taxon>
        <taxon>Alteromonadales</taxon>
        <taxon>Pseudoalteromonadaceae</taxon>
        <taxon>Pseudoalteromonas</taxon>
    </lineage>
</organism>
<gene>
    <name evidence="1" type="ORF">WNY63_10325</name>
</gene>
<evidence type="ECO:0000313" key="2">
    <source>
        <dbReference type="Proteomes" id="UP001388366"/>
    </source>
</evidence>
<evidence type="ECO:0008006" key="3">
    <source>
        <dbReference type="Google" id="ProtNLM"/>
    </source>
</evidence>
<protein>
    <recommendedName>
        <fullName evidence="3">Nuclear transport factor 2 family protein</fullName>
    </recommendedName>
</protein>
<reference evidence="1 2" key="1">
    <citation type="submission" date="2024-03" db="EMBL/GenBank/DDBJ databases">
        <title>Community enrichment and isolation of bacterial strains for fucoidan degradation.</title>
        <authorList>
            <person name="Sichert A."/>
        </authorList>
    </citation>
    <scope>NUCLEOTIDE SEQUENCE [LARGE SCALE GENOMIC DNA]</scope>
    <source>
        <strain evidence="1 2">AS81</strain>
    </source>
</reference>
<dbReference type="EMBL" id="JBBMQU010000015">
    <property type="protein sequence ID" value="MEM5551123.1"/>
    <property type="molecule type" value="Genomic_DNA"/>
</dbReference>
<evidence type="ECO:0000313" key="1">
    <source>
        <dbReference type="EMBL" id="MEM5551123.1"/>
    </source>
</evidence>